<dbReference type="InterPro" id="IPR036020">
    <property type="entry name" value="WW_dom_sf"/>
</dbReference>
<evidence type="ECO:0000313" key="10">
    <source>
        <dbReference type="Proteomes" id="UP001140094"/>
    </source>
</evidence>
<dbReference type="Gene3D" id="2.20.70.10">
    <property type="match status" value="2"/>
</dbReference>
<feature type="region of interest" description="Disordered" evidence="6">
    <location>
        <begin position="614"/>
        <end position="679"/>
    </location>
</feature>
<evidence type="ECO:0000256" key="2">
    <source>
        <dbReference type="ARBA" id="ARBA00022664"/>
    </source>
</evidence>
<dbReference type="PANTHER" id="PTHR11864">
    <property type="entry name" value="PRE-MRNA-PROCESSING PROTEIN PRP40"/>
    <property type="match status" value="1"/>
</dbReference>
<keyword evidence="5" id="KW-0539">Nucleus</keyword>
<organism evidence="9 10">
    <name type="scientific">Coemansia guatemalensis</name>
    <dbReference type="NCBI Taxonomy" id="2761395"/>
    <lineage>
        <taxon>Eukaryota</taxon>
        <taxon>Fungi</taxon>
        <taxon>Fungi incertae sedis</taxon>
        <taxon>Zoopagomycota</taxon>
        <taxon>Kickxellomycotina</taxon>
        <taxon>Kickxellomycetes</taxon>
        <taxon>Kickxellales</taxon>
        <taxon>Kickxellaceae</taxon>
        <taxon>Coemansia</taxon>
    </lineage>
</organism>
<feature type="compositionally biased region" description="Polar residues" evidence="6">
    <location>
        <begin position="101"/>
        <end position="116"/>
    </location>
</feature>
<feature type="domain" description="FF" evidence="8">
    <location>
        <begin position="421"/>
        <end position="480"/>
    </location>
</feature>
<dbReference type="GO" id="GO:0045292">
    <property type="term" value="P:mRNA cis splicing, via spliceosome"/>
    <property type="evidence" value="ECO:0007669"/>
    <property type="project" value="InterPro"/>
</dbReference>
<reference evidence="9" key="1">
    <citation type="submission" date="2022-07" db="EMBL/GenBank/DDBJ databases">
        <title>Phylogenomic reconstructions and comparative analyses of Kickxellomycotina fungi.</title>
        <authorList>
            <person name="Reynolds N.K."/>
            <person name="Stajich J.E."/>
            <person name="Barry K."/>
            <person name="Grigoriev I.V."/>
            <person name="Crous P."/>
            <person name="Smith M.E."/>
        </authorList>
    </citation>
    <scope>NUCLEOTIDE SEQUENCE</scope>
    <source>
        <strain evidence="9">NRRL 1565</strain>
    </source>
</reference>
<dbReference type="Pfam" id="PF00397">
    <property type="entry name" value="WW"/>
    <property type="match status" value="2"/>
</dbReference>
<evidence type="ECO:0000256" key="5">
    <source>
        <dbReference type="ARBA" id="ARBA00023242"/>
    </source>
</evidence>
<keyword evidence="2" id="KW-0507">mRNA processing</keyword>
<evidence type="ECO:0000256" key="4">
    <source>
        <dbReference type="ARBA" id="ARBA00023187"/>
    </source>
</evidence>
<dbReference type="PROSITE" id="PS51676">
    <property type="entry name" value="FF"/>
    <property type="match status" value="2"/>
</dbReference>
<keyword evidence="4" id="KW-0508">mRNA splicing</keyword>
<proteinExistence type="predicted"/>
<evidence type="ECO:0000256" key="1">
    <source>
        <dbReference type="ARBA" id="ARBA00004123"/>
    </source>
</evidence>
<evidence type="ECO:0000256" key="6">
    <source>
        <dbReference type="SAM" id="MobiDB-lite"/>
    </source>
</evidence>
<dbReference type="SMART" id="SM00456">
    <property type="entry name" value="WW"/>
    <property type="match status" value="2"/>
</dbReference>
<dbReference type="InterPro" id="IPR002713">
    <property type="entry name" value="FF_domain"/>
</dbReference>
<feature type="domain" description="WW" evidence="7">
    <location>
        <begin position="60"/>
        <end position="92"/>
    </location>
</feature>
<dbReference type="GO" id="GO:0003723">
    <property type="term" value="F:RNA binding"/>
    <property type="evidence" value="ECO:0007669"/>
    <property type="project" value="TreeGrafter"/>
</dbReference>
<dbReference type="SMART" id="SM00441">
    <property type="entry name" value="FF"/>
    <property type="match status" value="3"/>
</dbReference>
<feature type="region of interest" description="Disordered" evidence="6">
    <location>
        <begin position="70"/>
        <end position="185"/>
    </location>
</feature>
<dbReference type="Proteomes" id="UP001140094">
    <property type="component" value="Unassembled WGS sequence"/>
</dbReference>
<evidence type="ECO:0000313" key="9">
    <source>
        <dbReference type="EMBL" id="KAJ2804364.1"/>
    </source>
</evidence>
<sequence>MEDSRRPSQVGTAMPTPPQTGAAAAPIWAEYTSPDGRTYYFNRATRETRWEKPNELKSPQERDSVWKEYAKDGRPYWYNTETKKSSWTRPDSLGPRPAQPAQKTGQTPSAEQTPSLADQKKATPSEPVSAPGSDSRSPAPPVARQRPDRPERTPAQRSARSRPPVPPPGALEAQKPAKREYKTTEEAEKAFIGMLERHKVGGEWTWEQALRAVVNDPDYRSLKTLPERKNAFHKHISAAREAEREQRKKEQEQRRTDLFALLDTLPISEHTRYRKVKHLAANHAAFTAVPTDAERKRLFSAYMDENLQKLDEERRQLRHQRTKEAAEFLGSVSIGAKWDTTRKQLLEKFEDKMMPILRSDEKERVPMDTLYYFVRDKDSAADPEAGLSMLDLMDVFERAVADAERRETKKRHEEREAVFRRERQNRKAFRQLLKEHNNKFTPSSTWTEFFPLIKHEPRFLAMLGQSGSSPLELFWDEIELLSDEYYRHRKRLESAMREHDFSMQVDTPLDYVRAFAKKHSDVPEEYMDYIYKQLVIKCERRKEEEEERAQRHRRRLLDGLKYALYDLEPPLDPDSEWENEKQRISCLPEFKDVADDAACREIFDLVVERQRERALHKTSRRRDSEARKRSRSPAAAAADSAGGRRTRRRDGEVESEHAAHEDNQQVACSSDLEEGEMVD</sequence>
<feature type="domain" description="FF" evidence="8">
    <location>
        <begin position="184"/>
        <end position="238"/>
    </location>
</feature>
<dbReference type="OrthoDB" id="187617at2759"/>
<dbReference type="PROSITE" id="PS50020">
    <property type="entry name" value="WW_DOMAIN_2"/>
    <property type="match status" value="2"/>
</dbReference>
<comment type="caution">
    <text evidence="9">The sequence shown here is derived from an EMBL/GenBank/DDBJ whole genome shotgun (WGS) entry which is preliminary data.</text>
</comment>
<evidence type="ECO:0000259" key="8">
    <source>
        <dbReference type="PROSITE" id="PS51676"/>
    </source>
</evidence>
<dbReference type="GO" id="GO:0071004">
    <property type="term" value="C:U2-type prespliceosome"/>
    <property type="evidence" value="ECO:0007669"/>
    <property type="project" value="TreeGrafter"/>
</dbReference>
<keyword evidence="10" id="KW-1185">Reference proteome</keyword>
<dbReference type="PROSITE" id="PS01159">
    <property type="entry name" value="WW_DOMAIN_1"/>
    <property type="match status" value="2"/>
</dbReference>
<dbReference type="PANTHER" id="PTHR11864:SF0">
    <property type="entry name" value="PRP40 PRE-MRNA PROCESSING FACTOR 40 HOMOLOG A (YEAST)"/>
    <property type="match status" value="1"/>
</dbReference>
<dbReference type="FunFam" id="1.10.10.440:FF:000013">
    <property type="entry name" value="pre-mRNA-processing protein 40A isoform X1"/>
    <property type="match status" value="1"/>
</dbReference>
<feature type="compositionally biased region" description="Low complexity" evidence="6">
    <location>
        <begin position="632"/>
        <end position="643"/>
    </location>
</feature>
<dbReference type="AlphaFoldDB" id="A0A9W8LUK5"/>
<feature type="compositionally biased region" description="Basic and acidic residues" evidence="6">
    <location>
        <begin position="175"/>
        <end position="185"/>
    </location>
</feature>
<evidence type="ECO:0000256" key="3">
    <source>
        <dbReference type="ARBA" id="ARBA00022737"/>
    </source>
</evidence>
<dbReference type="SUPFAM" id="SSF81698">
    <property type="entry name" value="FF domain"/>
    <property type="match status" value="4"/>
</dbReference>
<keyword evidence="3" id="KW-0677">Repeat</keyword>
<dbReference type="InterPro" id="IPR039726">
    <property type="entry name" value="Prp40-like"/>
</dbReference>
<feature type="compositionally biased region" description="Basic and acidic residues" evidence="6">
    <location>
        <begin position="614"/>
        <end position="627"/>
    </location>
</feature>
<comment type="subcellular location">
    <subcellularLocation>
        <location evidence="1">Nucleus</location>
    </subcellularLocation>
</comment>
<accession>A0A9W8LUK5</accession>
<gene>
    <name evidence="9" type="primary">PRP40</name>
    <name evidence="9" type="ORF">H4R20_002537</name>
</gene>
<dbReference type="InterPro" id="IPR001202">
    <property type="entry name" value="WW_dom"/>
</dbReference>
<feature type="compositionally biased region" description="Basic and acidic residues" evidence="6">
    <location>
        <begin position="649"/>
        <end position="663"/>
    </location>
</feature>
<feature type="compositionally biased region" description="Basic and acidic residues" evidence="6">
    <location>
        <begin position="145"/>
        <end position="154"/>
    </location>
</feature>
<protein>
    <submittedName>
        <fullName evidence="9">U1 snRNP protein</fullName>
    </submittedName>
</protein>
<dbReference type="EMBL" id="JANBUO010000409">
    <property type="protein sequence ID" value="KAJ2804364.1"/>
    <property type="molecule type" value="Genomic_DNA"/>
</dbReference>
<feature type="domain" description="WW" evidence="7">
    <location>
        <begin position="22"/>
        <end position="55"/>
    </location>
</feature>
<name>A0A9W8LUK5_9FUNG</name>
<dbReference type="Gene3D" id="1.10.10.440">
    <property type="entry name" value="FF domain"/>
    <property type="match status" value="4"/>
</dbReference>
<evidence type="ECO:0000259" key="7">
    <source>
        <dbReference type="PROSITE" id="PS50020"/>
    </source>
</evidence>
<dbReference type="Pfam" id="PF01846">
    <property type="entry name" value="FF"/>
    <property type="match status" value="3"/>
</dbReference>
<dbReference type="CDD" id="cd00201">
    <property type="entry name" value="WW"/>
    <property type="match status" value="2"/>
</dbReference>
<dbReference type="GO" id="GO:0005685">
    <property type="term" value="C:U1 snRNP"/>
    <property type="evidence" value="ECO:0007669"/>
    <property type="project" value="TreeGrafter"/>
</dbReference>
<dbReference type="SUPFAM" id="SSF51045">
    <property type="entry name" value="WW domain"/>
    <property type="match status" value="2"/>
</dbReference>
<feature type="region of interest" description="Disordered" evidence="6">
    <location>
        <begin position="1"/>
        <end position="26"/>
    </location>
</feature>
<dbReference type="InterPro" id="IPR036517">
    <property type="entry name" value="FF_domain_sf"/>
</dbReference>